<dbReference type="SUPFAM" id="SSF48652">
    <property type="entry name" value="Tetraspanin"/>
    <property type="match status" value="1"/>
</dbReference>
<reference evidence="8" key="1">
    <citation type="submission" date="2025-08" db="UniProtKB">
        <authorList>
            <consortium name="RefSeq"/>
        </authorList>
    </citation>
    <scope>IDENTIFICATION</scope>
</reference>
<dbReference type="PANTHER" id="PTHR19282:SF452">
    <property type="entry name" value="LD03691P"/>
    <property type="match status" value="1"/>
</dbReference>
<feature type="transmembrane region" description="Helical" evidence="6">
    <location>
        <begin position="53"/>
        <end position="78"/>
    </location>
</feature>
<dbReference type="Proteomes" id="UP000515154">
    <property type="component" value="Linkage group LG7"/>
</dbReference>
<dbReference type="AlphaFoldDB" id="A0A6P7SN53"/>
<dbReference type="RefSeq" id="XP_029639306.1">
    <property type="nucleotide sequence ID" value="XM_029783446.2"/>
</dbReference>
<dbReference type="InterPro" id="IPR000301">
    <property type="entry name" value="Tetraspanin_animals"/>
</dbReference>
<dbReference type="InterPro" id="IPR008952">
    <property type="entry name" value="Tetraspanin_EC2_sf"/>
</dbReference>
<keyword evidence="5 6" id="KW-0472">Membrane</keyword>
<evidence type="ECO:0000256" key="3">
    <source>
        <dbReference type="ARBA" id="ARBA00022692"/>
    </source>
</evidence>
<protein>
    <recommendedName>
        <fullName evidence="6">Tetraspanin</fullName>
    </recommendedName>
</protein>
<evidence type="ECO:0000256" key="5">
    <source>
        <dbReference type="ARBA" id="ARBA00023136"/>
    </source>
</evidence>
<dbReference type="PIRSF" id="PIRSF002419">
    <property type="entry name" value="Tetraspanin"/>
    <property type="match status" value="1"/>
</dbReference>
<name>A0A6P7SN53_9MOLL</name>
<feature type="transmembrane region" description="Helical" evidence="6">
    <location>
        <begin position="12"/>
        <end position="33"/>
    </location>
</feature>
<accession>A0A6P7SN53</accession>
<sequence>MSLKTINVVKLVFFILNTLFLVLGVVMLALGIYLQISEAAVYMAVLPEVKFTIIVSLLVAAGIITIIVCILGFCAAFLESHCLLILYILCVSTIFCIEIAAGVIGLVRKNELETDLIDKLVENMKTSAESWDIIQQTNKCCGVNNYTDWKGEVATPLSLPDSCCLVKCRSVNDAYPQPCYTKLRSWVFDNLYIIGAASLTIGILQIILLIIASIFLCLMRQ</sequence>
<keyword evidence="7" id="KW-1185">Reference proteome</keyword>
<evidence type="ECO:0000313" key="7">
    <source>
        <dbReference type="Proteomes" id="UP000515154"/>
    </source>
</evidence>
<proteinExistence type="inferred from homology"/>
<dbReference type="Gene3D" id="1.10.1450.10">
    <property type="entry name" value="Tetraspanin"/>
    <property type="match status" value="1"/>
</dbReference>
<dbReference type="GO" id="GO:0016020">
    <property type="term" value="C:membrane"/>
    <property type="evidence" value="ECO:0007669"/>
    <property type="project" value="UniProtKB-SubCell"/>
</dbReference>
<gene>
    <name evidence="8" type="primary">LOC115214293</name>
</gene>
<evidence type="ECO:0000256" key="6">
    <source>
        <dbReference type="RuleBase" id="RU361218"/>
    </source>
</evidence>
<dbReference type="Pfam" id="PF00335">
    <property type="entry name" value="Tetraspanin"/>
    <property type="match status" value="1"/>
</dbReference>
<feature type="transmembrane region" description="Helical" evidence="6">
    <location>
        <begin position="191"/>
        <end position="218"/>
    </location>
</feature>
<evidence type="ECO:0000313" key="8">
    <source>
        <dbReference type="RefSeq" id="XP_029639306.1"/>
    </source>
</evidence>
<dbReference type="InterPro" id="IPR018499">
    <property type="entry name" value="Tetraspanin/Peripherin"/>
</dbReference>
<organism evidence="7 8">
    <name type="scientific">Octopus sinensis</name>
    <name type="common">East Asian common octopus</name>
    <dbReference type="NCBI Taxonomy" id="2607531"/>
    <lineage>
        <taxon>Eukaryota</taxon>
        <taxon>Metazoa</taxon>
        <taxon>Spiralia</taxon>
        <taxon>Lophotrochozoa</taxon>
        <taxon>Mollusca</taxon>
        <taxon>Cephalopoda</taxon>
        <taxon>Coleoidea</taxon>
        <taxon>Octopodiformes</taxon>
        <taxon>Octopoda</taxon>
        <taxon>Incirrata</taxon>
        <taxon>Octopodidae</taxon>
        <taxon>Octopus</taxon>
    </lineage>
</organism>
<dbReference type="KEGG" id="osn:115214293"/>
<feature type="transmembrane region" description="Helical" evidence="6">
    <location>
        <begin position="85"/>
        <end position="107"/>
    </location>
</feature>
<keyword evidence="4 6" id="KW-1133">Transmembrane helix</keyword>
<evidence type="ECO:0000256" key="4">
    <source>
        <dbReference type="ARBA" id="ARBA00022989"/>
    </source>
</evidence>
<dbReference type="PRINTS" id="PR00259">
    <property type="entry name" value="TMFOUR"/>
</dbReference>
<dbReference type="PANTHER" id="PTHR19282">
    <property type="entry name" value="TETRASPANIN"/>
    <property type="match status" value="1"/>
</dbReference>
<evidence type="ECO:0000256" key="1">
    <source>
        <dbReference type="ARBA" id="ARBA00004141"/>
    </source>
</evidence>
<comment type="subcellular location">
    <subcellularLocation>
        <location evidence="1 6">Membrane</location>
        <topology evidence="1 6">Multi-pass membrane protein</topology>
    </subcellularLocation>
</comment>
<keyword evidence="3 6" id="KW-0812">Transmembrane</keyword>
<comment type="similarity">
    <text evidence="2 6">Belongs to the tetraspanin (TM4SF) family.</text>
</comment>
<evidence type="ECO:0000256" key="2">
    <source>
        <dbReference type="ARBA" id="ARBA00006840"/>
    </source>
</evidence>